<protein>
    <submittedName>
        <fullName evidence="5">Glycosyl transferase</fullName>
    </submittedName>
</protein>
<evidence type="ECO:0000313" key="5">
    <source>
        <dbReference type="EMBL" id="PPE73664.1"/>
    </source>
</evidence>
<dbReference type="EMBL" id="PSNW01000006">
    <property type="protein sequence ID" value="PPE73664.1"/>
    <property type="molecule type" value="Genomic_DNA"/>
</dbReference>
<evidence type="ECO:0000259" key="3">
    <source>
        <dbReference type="Pfam" id="PF00534"/>
    </source>
</evidence>
<dbReference type="GO" id="GO:0016757">
    <property type="term" value="F:glycosyltransferase activity"/>
    <property type="evidence" value="ECO:0007669"/>
    <property type="project" value="UniProtKB-KW"/>
</dbReference>
<reference evidence="5 6" key="1">
    <citation type="submission" date="2018-02" db="EMBL/GenBank/DDBJ databases">
        <title>Genome sequencing of Solimonas sp. HR-BB.</title>
        <authorList>
            <person name="Lee Y."/>
            <person name="Jeon C.O."/>
        </authorList>
    </citation>
    <scope>NUCLEOTIDE SEQUENCE [LARGE SCALE GENOMIC DNA]</scope>
    <source>
        <strain evidence="5 6">HR-BB</strain>
    </source>
</reference>
<gene>
    <name evidence="5" type="ORF">C3942_12785</name>
</gene>
<accession>A0A2S5TFA7</accession>
<dbReference type="PANTHER" id="PTHR12526">
    <property type="entry name" value="GLYCOSYLTRANSFERASE"/>
    <property type="match status" value="1"/>
</dbReference>
<proteinExistence type="predicted"/>
<feature type="domain" description="Glycosyl transferase family 1" evidence="3">
    <location>
        <begin position="176"/>
        <end position="335"/>
    </location>
</feature>
<name>A0A2S5TFA7_9GAMM</name>
<feature type="domain" description="Glycosyltransferase subfamily 4-like N-terminal" evidence="4">
    <location>
        <begin position="14"/>
        <end position="161"/>
    </location>
</feature>
<dbReference type="PANTHER" id="PTHR12526:SF510">
    <property type="entry name" value="D-INOSITOL 3-PHOSPHATE GLYCOSYLTRANSFERASE"/>
    <property type="match status" value="1"/>
</dbReference>
<comment type="caution">
    <text evidence="5">The sequence shown here is derived from an EMBL/GenBank/DDBJ whole genome shotgun (WGS) entry which is preliminary data.</text>
</comment>
<evidence type="ECO:0000259" key="4">
    <source>
        <dbReference type="Pfam" id="PF13439"/>
    </source>
</evidence>
<evidence type="ECO:0000256" key="1">
    <source>
        <dbReference type="ARBA" id="ARBA00022676"/>
    </source>
</evidence>
<dbReference type="AlphaFoldDB" id="A0A2S5TFA7"/>
<dbReference type="GO" id="GO:1901135">
    <property type="term" value="P:carbohydrate derivative metabolic process"/>
    <property type="evidence" value="ECO:0007669"/>
    <property type="project" value="UniProtKB-ARBA"/>
</dbReference>
<organism evidence="5 6">
    <name type="scientific">Solimonas fluminis</name>
    <dbReference type="NCBI Taxonomy" id="2086571"/>
    <lineage>
        <taxon>Bacteria</taxon>
        <taxon>Pseudomonadati</taxon>
        <taxon>Pseudomonadota</taxon>
        <taxon>Gammaproteobacteria</taxon>
        <taxon>Nevskiales</taxon>
        <taxon>Nevskiaceae</taxon>
        <taxon>Solimonas</taxon>
    </lineage>
</organism>
<dbReference type="OrthoDB" id="9805661at2"/>
<keyword evidence="6" id="KW-1185">Reference proteome</keyword>
<keyword evidence="1" id="KW-0328">Glycosyltransferase</keyword>
<dbReference type="InterPro" id="IPR028098">
    <property type="entry name" value="Glyco_trans_4-like_N"/>
</dbReference>
<keyword evidence="2 5" id="KW-0808">Transferase</keyword>
<dbReference type="Proteomes" id="UP000238220">
    <property type="component" value="Unassembled WGS sequence"/>
</dbReference>
<evidence type="ECO:0000313" key="6">
    <source>
        <dbReference type="Proteomes" id="UP000238220"/>
    </source>
</evidence>
<dbReference type="InterPro" id="IPR001296">
    <property type="entry name" value="Glyco_trans_1"/>
</dbReference>
<dbReference type="Pfam" id="PF00534">
    <property type="entry name" value="Glycos_transf_1"/>
    <property type="match status" value="1"/>
</dbReference>
<evidence type="ECO:0000256" key="2">
    <source>
        <dbReference type="ARBA" id="ARBA00022679"/>
    </source>
</evidence>
<dbReference type="Pfam" id="PF13439">
    <property type="entry name" value="Glyco_transf_4"/>
    <property type="match status" value="1"/>
</dbReference>
<dbReference type="Gene3D" id="3.40.50.2000">
    <property type="entry name" value="Glycogen Phosphorylase B"/>
    <property type="match status" value="2"/>
</dbReference>
<dbReference type="SUPFAM" id="SSF53756">
    <property type="entry name" value="UDP-Glycosyltransferase/glycogen phosphorylase"/>
    <property type="match status" value="1"/>
</dbReference>
<dbReference type="RefSeq" id="WP_104230725.1">
    <property type="nucleotide sequence ID" value="NZ_PSNW01000006.1"/>
</dbReference>
<sequence length="363" mass="38644">MKIVHVETGMHLYGGAQQVAYLLAGLSRHGVENVLVCPPGAAIGQHFAGSPVKVIETPCGGDLDLGFIGRLKRILRAERPALVHLHSRRGADVLGGLAAGQAGVPAVLSRRVDNPESRLAVKLKYRLYDRVVCISQGIADVLLSEGVPADKVRVVRSAVDAAPWARPEPRAAFCAEFGLPQEPPLLGVVAQLIERKGHRYLFEALAALKPRHAFSLVVFGQGPLREELEALARHLGLEGQVRFAGFRKDLPRWLGCLDLLVHPALMEGLGVSLLQASAAGVPIIACRAGGMPEAVADGISGLIVPPGDTPALQLALERLLAAPDERRRLGLAGQQRVIDEFSAQVMADGNLRVYRELAASTAG</sequence>